<accession>F2IAM2</accession>
<keyword evidence="1" id="KW-0472">Membrane</keyword>
<feature type="transmembrane region" description="Helical" evidence="1">
    <location>
        <begin position="34"/>
        <end position="55"/>
    </location>
</feature>
<name>F2IAM2_FLUTR</name>
<gene>
    <name evidence="2" type="ordered locus">Fluta_1163</name>
</gene>
<feature type="transmembrane region" description="Helical" evidence="1">
    <location>
        <begin position="96"/>
        <end position="117"/>
    </location>
</feature>
<evidence type="ECO:0000256" key="1">
    <source>
        <dbReference type="SAM" id="Phobius"/>
    </source>
</evidence>
<feature type="transmembrane region" description="Helical" evidence="1">
    <location>
        <begin position="7"/>
        <end position="28"/>
    </location>
</feature>
<dbReference type="EMBL" id="CP002542">
    <property type="protein sequence ID" value="AEA43158.1"/>
    <property type="molecule type" value="Genomic_DNA"/>
</dbReference>
<keyword evidence="3" id="KW-1185">Reference proteome</keyword>
<keyword evidence="1" id="KW-0812">Transmembrane</keyword>
<feature type="transmembrane region" description="Helical" evidence="1">
    <location>
        <begin position="67"/>
        <end position="89"/>
    </location>
</feature>
<dbReference type="Proteomes" id="UP000007463">
    <property type="component" value="Chromosome"/>
</dbReference>
<evidence type="ECO:0000313" key="3">
    <source>
        <dbReference type="Proteomes" id="UP000007463"/>
    </source>
</evidence>
<dbReference type="AlphaFoldDB" id="F2IAM2"/>
<dbReference type="HOGENOM" id="CLU_2023318_0_0_10"/>
<proteinExistence type="predicted"/>
<keyword evidence="1" id="KW-1133">Transmembrane helix</keyword>
<dbReference type="STRING" id="755732.Fluta_1163"/>
<sequence>MNKRIGAFSTLIIIALVYLVLVGLKWNWEIPKNQLVGIVGLLVIFFSSTAIMMSGAKSTAESQAQRFILGTAIQMIFVMFFVLIVKYVWKESFKEFVWYFMSFFLVMLFAQATWMLLKVRKS</sequence>
<protein>
    <submittedName>
        <fullName evidence="2">Uncharacterized protein</fullName>
    </submittedName>
</protein>
<dbReference type="RefSeq" id="WP_013685930.1">
    <property type="nucleotide sequence ID" value="NC_015321.1"/>
</dbReference>
<reference evidence="3" key="2">
    <citation type="submission" date="2011-02" db="EMBL/GenBank/DDBJ databases">
        <title>The complete genome of Fluviicola taffensis DSM 16823.</title>
        <authorList>
            <consortium name="US DOE Joint Genome Institute (JGI-PGF)"/>
            <person name="Lucas S."/>
            <person name="Copeland A."/>
            <person name="Lapidus A."/>
            <person name="Bruce D."/>
            <person name="Goodwin L."/>
            <person name="Pitluck S."/>
            <person name="Kyrpides N."/>
            <person name="Mavromatis K."/>
            <person name="Ivanova N."/>
            <person name="Mikhailova N."/>
            <person name="Pagani I."/>
            <person name="Chertkov O."/>
            <person name="Detter J.C."/>
            <person name="Han C."/>
            <person name="Tapia R."/>
            <person name="Land M."/>
            <person name="Hauser L."/>
            <person name="Markowitz V."/>
            <person name="Cheng J.-F."/>
            <person name="Hugenholtz P."/>
            <person name="Woyke T."/>
            <person name="Wu D."/>
            <person name="Tindall B."/>
            <person name="Pomrenke H.G."/>
            <person name="Brambilla E."/>
            <person name="Klenk H.-P."/>
            <person name="Eisen J.A."/>
        </authorList>
    </citation>
    <scope>NUCLEOTIDE SEQUENCE [LARGE SCALE GENOMIC DNA]</scope>
    <source>
        <strain evidence="3">DSM 16823 / RW262 / RW262</strain>
    </source>
</reference>
<organism evidence="2 3">
    <name type="scientific">Fluviicola taffensis (strain DSM 16823 / NCIMB 13979 / RW262)</name>
    <dbReference type="NCBI Taxonomy" id="755732"/>
    <lineage>
        <taxon>Bacteria</taxon>
        <taxon>Pseudomonadati</taxon>
        <taxon>Bacteroidota</taxon>
        <taxon>Flavobacteriia</taxon>
        <taxon>Flavobacteriales</taxon>
        <taxon>Crocinitomicaceae</taxon>
        <taxon>Fluviicola</taxon>
    </lineage>
</organism>
<reference evidence="2 3" key="1">
    <citation type="journal article" date="2011" name="Stand. Genomic Sci.">
        <title>Complete genome sequence of the gliding freshwater bacterium Fluviicola taffensis type strain (RW262).</title>
        <authorList>
            <person name="Woyke T."/>
            <person name="Chertkov O."/>
            <person name="Lapidus A."/>
            <person name="Nolan M."/>
            <person name="Lucas S."/>
            <person name="Del Rio T.G."/>
            <person name="Tice H."/>
            <person name="Cheng J.F."/>
            <person name="Tapia R."/>
            <person name="Han C."/>
            <person name="Goodwin L."/>
            <person name="Pitluck S."/>
            <person name="Liolios K."/>
            <person name="Pagani I."/>
            <person name="Ivanova N."/>
            <person name="Huntemann M."/>
            <person name="Mavromatis K."/>
            <person name="Mikhailova N."/>
            <person name="Pati A."/>
            <person name="Chen A."/>
            <person name="Palaniappan K."/>
            <person name="Land M."/>
            <person name="Hauser L."/>
            <person name="Brambilla E.M."/>
            <person name="Rohde M."/>
            <person name="Mwirichia R."/>
            <person name="Sikorski J."/>
            <person name="Tindall B.J."/>
            <person name="Goker M."/>
            <person name="Bristow J."/>
            <person name="Eisen J.A."/>
            <person name="Markowitz V."/>
            <person name="Hugenholtz P."/>
            <person name="Klenk H.P."/>
            <person name="Kyrpides N.C."/>
        </authorList>
    </citation>
    <scope>NUCLEOTIDE SEQUENCE [LARGE SCALE GENOMIC DNA]</scope>
    <source>
        <strain evidence="3">DSM 16823 / RW262 / RW262</strain>
    </source>
</reference>
<dbReference type="OrthoDB" id="9553592at2"/>
<evidence type="ECO:0000313" key="2">
    <source>
        <dbReference type="EMBL" id="AEA43158.1"/>
    </source>
</evidence>
<dbReference type="KEGG" id="fte:Fluta_1163"/>